<accession>A0A915DKJ2</accession>
<name>A0A915DKJ2_9BILA</name>
<organism evidence="1 2">
    <name type="scientific">Ditylenchus dipsaci</name>
    <dbReference type="NCBI Taxonomy" id="166011"/>
    <lineage>
        <taxon>Eukaryota</taxon>
        <taxon>Metazoa</taxon>
        <taxon>Ecdysozoa</taxon>
        <taxon>Nematoda</taxon>
        <taxon>Chromadorea</taxon>
        <taxon>Rhabditida</taxon>
        <taxon>Tylenchina</taxon>
        <taxon>Tylenchomorpha</taxon>
        <taxon>Sphaerularioidea</taxon>
        <taxon>Anguinidae</taxon>
        <taxon>Anguininae</taxon>
        <taxon>Ditylenchus</taxon>
    </lineage>
</organism>
<evidence type="ECO:0000313" key="2">
    <source>
        <dbReference type="WBParaSite" id="jg20547"/>
    </source>
</evidence>
<keyword evidence="1" id="KW-1185">Reference proteome</keyword>
<evidence type="ECO:0000313" key="1">
    <source>
        <dbReference type="Proteomes" id="UP000887574"/>
    </source>
</evidence>
<reference evidence="2" key="1">
    <citation type="submission" date="2022-11" db="UniProtKB">
        <authorList>
            <consortium name="WormBaseParasite"/>
        </authorList>
    </citation>
    <scope>IDENTIFICATION</scope>
</reference>
<protein>
    <submittedName>
        <fullName evidence="2">Uncharacterized protein</fullName>
    </submittedName>
</protein>
<dbReference type="Proteomes" id="UP000887574">
    <property type="component" value="Unplaced"/>
</dbReference>
<sequence length="93" mass="10842">MYMRCIYTREDFEKVVATGKALVVLKVYGGSKEKLSGECAKAYLSAIQMLHFERETCAQFGWPLRFVMDFSNNNSNRMAFHYYHKKKEVAQVT</sequence>
<dbReference type="WBParaSite" id="jg20547">
    <property type="protein sequence ID" value="jg20547"/>
    <property type="gene ID" value="jg20547"/>
</dbReference>
<dbReference type="AlphaFoldDB" id="A0A915DKJ2"/>
<proteinExistence type="predicted"/>